<accession>A0A2P5BRE9</accession>
<organism evidence="1 2">
    <name type="scientific">Trema orientale</name>
    <name type="common">Charcoal tree</name>
    <name type="synonym">Celtis orientalis</name>
    <dbReference type="NCBI Taxonomy" id="63057"/>
    <lineage>
        <taxon>Eukaryota</taxon>
        <taxon>Viridiplantae</taxon>
        <taxon>Streptophyta</taxon>
        <taxon>Embryophyta</taxon>
        <taxon>Tracheophyta</taxon>
        <taxon>Spermatophyta</taxon>
        <taxon>Magnoliopsida</taxon>
        <taxon>eudicotyledons</taxon>
        <taxon>Gunneridae</taxon>
        <taxon>Pentapetalae</taxon>
        <taxon>rosids</taxon>
        <taxon>fabids</taxon>
        <taxon>Rosales</taxon>
        <taxon>Cannabaceae</taxon>
        <taxon>Trema</taxon>
    </lineage>
</organism>
<evidence type="ECO:0000313" key="2">
    <source>
        <dbReference type="Proteomes" id="UP000237000"/>
    </source>
</evidence>
<gene>
    <name evidence="1" type="ORF">TorRG33x02_311590</name>
</gene>
<proteinExistence type="predicted"/>
<comment type="caution">
    <text evidence="1">The sequence shown here is derived from an EMBL/GenBank/DDBJ whole genome shotgun (WGS) entry which is preliminary data.</text>
</comment>
<evidence type="ECO:0000313" key="1">
    <source>
        <dbReference type="EMBL" id="PON51381.1"/>
    </source>
</evidence>
<dbReference type="AlphaFoldDB" id="A0A2P5BRE9"/>
<name>A0A2P5BRE9_TREOI</name>
<keyword evidence="2" id="KW-1185">Reference proteome</keyword>
<dbReference type="OrthoDB" id="1730662at2759"/>
<sequence>MAETSRPSFTLAQFPNCFPHDQPSFHFVYNIPTTNYFQPQQLMVPNSPHPIVTFVIPVILNLIELKCQCRGNSPFDTNPITMWFSLSCLLAYCFAYGIEMRYSSRLPSLNYSDHTTIRRTSSLFGSLCIASLTSILLPKMKPLLYSLYGLLSMGDMLRSYDNVNLVWKWIDERIVSKFFRPCEGQQVERNVLPV</sequence>
<dbReference type="EMBL" id="JXTC01000473">
    <property type="protein sequence ID" value="PON51381.1"/>
    <property type="molecule type" value="Genomic_DNA"/>
</dbReference>
<dbReference type="InParanoid" id="A0A2P5BRE9"/>
<dbReference type="PANTHER" id="PTHR34115">
    <property type="entry name" value="PROTEIN, PUTATIVE-RELATED"/>
    <property type="match status" value="1"/>
</dbReference>
<dbReference type="InterPro" id="IPR053258">
    <property type="entry name" value="Ca-permeable_cation_channel"/>
</dbReference>
<dbReference type="Proteomes" id="UP000237000">
    <property type="component" value="Unassembled WGS sequence"/>
</dbReference>
<protein>
    <submittedName>
        <fullName evidence="1">Uncharacterized protein</fullName>
    </submittedName>
</protein>
<dbReference type="PANTHER" id="PTHR34115:SF5">
    <property type="entry name" value="PROTEIN, PUTATIVE-RELATED"/>
    <property type="match status" value="1"/>
</dbReference>
<reference evidence="2" key="1">
    <citation type="submission" date="2016-06" db="EMBL/GenBank/DDBJ databases">
        <title>Parallel loss of symbiosis genes in relatives of nitrogen-fixing non-legume Parasponia.</title>
        <authorList>
            <person name="Van Velzen R."/>
            <person name="Holmer R."/>
            <person name="Bu F."/>
            <person name="Rutten L."/>
            <person name="Van Zeijl A."/>
            <person name="Liu W."/>
            <person name="Santuari L."/>
            <person name="Cao Q."/>
            <person name="Sharma T."/>
            <person name="Shen D."/>
            <person name="Roswanjaya Y."/>
            <person name="Wardhani T."/>
            <person name="Kalhor M.S."/>
            <person name="Jansen J."/>
            <person name="Van den Hoogen J."/>
            <person name="Gungor B."/>
            <person name="Hartog M."/>
            <person name="Hontelez J."/>
            <person name="Verver J."/>
            <person name="Yang W.-C."/>
            <person name="Schijlen E."/>
            <person name="Repin R."/>
            <person name="Schilthuizen M."/>
            <person name="Schranz E."/>
            <person name="Heidstra R."/>
            <person name="Miyata K."/>
            <person name="Fedorova E."/>
            <person name="Kohlen W."/>
            <person name="Bisseling T."/>
            <person name="Smit S."/>
            <person name="Geurts R."/>
        </authorList>
    </citation>
    <scope>NUCLEOTIDE SEQUENCE [LARGE SCALE GENOMIC DNA]</scope>
    <source>
        <strain evidence="2">cv. RG33-2</strain>
    </source>
</reference>